<dbReference type="EMBL" id="ASRX01000042">
    <property type="protein sequence ID" value="EYF03772.1"/>
    <property type="molecule type" value="Genomic_DNA"/>
</dbReference>
<dbReference type="RefSeq" id="WP_044245333.1">
    <property type="nucleotide sequence ID" value="NZ_ASRX01000042.1"/>
</dbReference>
<accession>A0A017T439</accession>
<dbReference type="PANTHER" id="PTHR30595">
    <property type="entry name" value="GLPR-RELATED TRANSCRIPTIONAL REPRESSOR"/>
    <property type="match status" value="1"/>
</dbReference>
<dbReference type="OrthoDB" id="9789524at2"/>
<dbReference type="Gene3D" id="3.30.565.60">
    <property type="match status" value="1"/>
</dbReference>
<dbReference type="AlphaFoldDB" id="A0A017T439"/>
<evidence type="ECO:0000313" key="2">
    <source>
        <dbReference type="EMBL" id="EYF03772.1"/>
    </source>
</evidence>
<reference evidence="2 3" key="1">
    <citation type="submission" date="2013-05" db="EMBL/GenBank/DDBJ databases">
        <title>Genome assembly of Chondromyces apiculatus DSM 436.</title>
        <authorList>
            <person name="Sharma G."/>
            <person name="Khatri I."/>
            <person name="Kaur C."/>
            <person name="Mayilraj S."/>
            <person name="Subramanian S."/>
        </authorList>
    </citation>
    <scope>NUCLEOTIDE SEQUENCE [LARGE SCALE GENOMIC DNA]</scope>
    <source>
        <strain evidence="2 3">DSM 436</strain>
    </source>
</reference>
<keyword evidence="3" id="KW-1185">Reference proteome</keyword>
<organism evidence="2 3">
    <name type="scientific">Chondromyces apiculatus DSM 436</name>
    <dbReference type="NCBI Taxonomy" id="1192034"/>
    <lineage>
        <taxon>Bacteria</taxon>
        <taxon>Pseudomonadati</taxon>
        <taxon>Myxococcota</taxon>
        <taxon>Polyangia</taxon>
        <taxon>Polyangiales</taxon>
        <taxon>Polyangiaceae</taxon>
        <taxon>Chondromyces</taxon>
    </lineage>
</organism>
<gene>
    <name evidence="2" type="ORF">CAP_5202</name>
</gene>
<comment type="caution">
    <text evidence="2">The sequence shown here is derived from an EMBL/GenBank/DDBJ whole genome shotgun (WGS) entry which is preliminary data.</text>
</comment>
<dbReference type="STRING" id="1192034.CAP_5202"/>
<evidence type="ECO:0000259" key="1">
    <source>
        <dbReference type="Pfam" id="PF04326"/>
    </source>
</evidence>
<dbReference type="Pfam" id="PF13749">
    <property type="entry name" value="HATPase_c_4"/>
    <property type="match status" value="1"/>
</dbReference>
<protein>
    <submittedName>
        <fullName evidence="2">Putative transcriptional regulator</fullName>
    </submittedName>
</protein>
<dbReference type="Pfam" id="PF04326">
    <property type="entry name" value="SLFN_AlbA_2"/>
    <property type="match status" value="1"/>
</dbReference>
<dbReference type="Gene3D" id="3.30.950.30">
    <property type="entry name" value="Schlafen, AAA domain"/>
    <property type="match status" value="1"/>
</dbReference>
<dbReference type="Proteomes" id="UP000019678">
    <property type="component" value="Unassembled WGS sequence"/>
</dbReference>
<evidence type="ECO:0000313" key="3">
    <source>
        <dbReference type="Proteomes" id="UP000019678"/>
    </source>
</evidence>
<dbReference type="InterPro" id="IPR038461">
    <property type="entry name" value="Schlafen_AlbA_2_dom_sf"/>
</dbReference>
<dbReference type="InterPro" id="IPR038475">
    <property type="entry name" value="RecG_C_sf"/>
</dbReference>
<sequence length="390" mass="43254">MKAADVKERARLGEDTRTEFKSVANPRGLIDTDAAAKTLCALANSGGGDLFAGVEDDGRLSGVGSPQQADRVIQHLADVAQKNLQPSLLCKLLKVEVDGALVVVVRVPGFSPDRPFRAGSRYYVRDGNRSREATRPELVRILQSSTDLHFDEQPIDDATRDDLDPDAIRSFIMETYPGLLHNQTDRYLRAIKAIDPDGVPTIAGALLFAREPQLFLLDAYITVIRFHGTVISSEFRDRQEIRGRVQDQLEHAFTFLDLNVPSPSVVIGTTRRELGIPRVALREAVANALTHRDYRVTSQILIYVFDDRVEIINPAELLNQLTLDGIQLGGVSQRRNPYLAGALARLSRKENAGIGVPEMIRSMTDRDLPEPEFSLADGRFRVILRYASST</sequence>
<dbReference type="PANTHER" id="PTHR30595:SF6">
    <property type="entry name" value="SCHLAFEN ALBA-2 DOMAIN-CONTAINING PROTEIN"/>
    <property type="match status" value="1"/>
</dbReference>
<feature type="domain" description="Schlafen AlbA-2" evidence="1">
    <location>
        <begin position="14"/>
        <end position="133"/>
    </location>
</feature>
<proteinExistence type="predicted"/>
<dbReference type="InterPro" id="IPR007421">
    <property type="entry name" value="Schlafen_AlbA_2_dom"/>
</dbReference>
<dbReference type="eggNOG" id="COG2865">
    <property type="taxonomic scope" value="Bacteria"/>
</dbReference>
<name>A0A017T439_9BACT</name>